<evidence type="ECO:0000313" key="1">
    <source>
        <dbReference type="EMBL" id="OCT71740.1"/>
    </source>
</evidence>
<sequence length="58" mass="6478">MHADGSNMLSMNGWAVPLSPNDLHYMIKIYWAAADPASLQDWANICTNPNYQPLCGIR</sequence>
<dbReference type="Proteomes" id="UP000694892">
    <property type="component" value="Chromosome 7L"/>
</dbReference>
<proteinExistence type="predicted"/>
<protein>
    <submittedName>
        <fullName evidence="1">Uncharacterized protein</fullName>
    </submittedName>
</protein>
<evidence type="ECO:0000313" key="2">
    <source>
        <dbReference type="Proteomes" id="UP000694892"/>
    </source>
</evidence>
<gene>
    <name evidence="1" type="ORF">XELAEV_18034718mg</name>
</gene>
<dbReference type="AlphaFoldDB" id="A0A974CEF7"/>
<dbReference type="EMBL" id="CM004478">
    <property type="protein sequence ID" value="OCT71740.1"/>
    <property type="molecule type" value="Genomic_DNA"/>
</dbReference>
<name>A0A974CEF7_XENLA</name>
<accession>A0A974CEF7</accession>
<reference evidence="2" key="1">
    <citation type="journal article" date="2016" name="Nature">
        <title>Genome evolution in the allotetraploid frog Xenopus laevis.</title>
        <authorList>
            <person name="Session A.M."/>
            <person name="Uno Y."/>
            <person name="Kwon T."/>
            <person name="Chapman J.A."/>
            <person name="Toyoda A."/>
            <person name="Takahashi S."/>
            <person name="Fukui A."/>
            <person name="Hikosaka A."/>
            <person name="Suzuki A."/>
            <person name="Kondo M."/>
            <person name="van Heeringen S.J."/>
            <person name="Quigley I."/>
            <person name="Heinz S."/>
            <person name="Ogino H."/>
            <person name="Ochi H."/>
            <person name="Hellsten U."/>
            <person name="Lyons J.B."/>
            <person name="Simakov O."/>
            <person name="Putnam N."/>
            <person name="Stites J."/>
            <person name="Kuroki Y."/>
            <person name="Tanaka T."/>
            <person name="Michiue T."/>
            <person name="Watanabe M."/>
            <person name="Bogdanovic O."/>
            <person name="Lister R."/>
            <person name="Georgiou G."/>
            <person name="Paranjpe S.S."/>
            <person name="van Kruijsbergen I."/>
            <person name="Shu S."/>
            <person name="Carlson J."/>
            <person name="Kinoshita T."/>
            <person name="Ohta Y."/>
            <person name="Mawaribuchi S."/>
            <person name="Jenkins J."/>
            <person name="Grimwood J."/>
            <person name="Schmutz J."/>
            <person name="Mitros T."/>
            <person name="Mozaffari S.V."/>
            <person name="Suzuki Y."/>
            <person name="Haramoto Y."/>
            <person name="Yamamoto T.S."/>
            <person name="Takagi C."/>
            <person name="Heald R."/>
            <person name="Miller K."/>
            <person name="Haudenschild C."/>
            <person name="Kitzman J."/>
            <person name="Nakayama T."/>
            <person name="Izutsu Y."/>
            <person name="Robert J."/>
            <person name="Fortriede J."/>
            <person name="Burns K."/>
            <person name="Lotay V."/>
            <person name="Karimi K."/>
            <person name="Yasuoka Y."/>
            <person name="Dichmann D.S."/>
            <person name="Flajnik M.F."/>
            <person name="Houston D.W."/>
            <person name="Shendure J."/>
            <person name="DuPasquier L."/>
            <person name="Vize P.D."/>
            <person name="Zorn A.M."/>
            <person name="Ito M."/>
            <person name="Marcotte E.M."/>
            <person name="Wallingford J.B."/>
            <person name="Ito Y."/>
            <person name="Asashima M."/>
            <person name="Ueno N."/>
            <person name="Matsuda Y."/>
            <person name="Veenstra G.J."/>
            <person name="Fujiyama A."/>
            <person name="Harland R.M."/>
            <person name="Taira M."/>
            <person name="Rokhsar D.S."/>
        </authorList>
    </citation>
    <scope>NUCLEOTIDE SEQUENCE [LARGE SCALE GENOMIC DNA]</scope>
    <source>
        <strain evidence="2">J</strain>
    </source>
</reference>
<organism evidence="1 2">
    <name type="scientific">Xenopus laevis</name>
    <name type="common">African clawed frog</name>
    <dbReference type="NCBI Taxonomy" id="8355"/>
    <lineage>
        <taxon>Eukaryota</taxon>
        <taxon>Metazoa</taxon>
        <taxon>Chordata</taxon>
        <taxon>Craniata</taxon>
        <taxon>Vertebrata</taxon>
        <taxon>Euteleostomi</taxon>
        <taxon>Amphibia</taxon>
        <taxon>Batrachia</taxon>
        <taxon>Anura</taxon>
        <taxon>Pipoidea</taxon>
        <taxon>Pipidae</taxon>
        <taxon>Xenopodinae</taxon>
        <taxon>Xenopus</taxon>
        <taxon>Xenopus</taxon>
    </lineage>
</organism>